<evidence type="ECO:0000256" key="2">
    <source>
        <dbReference type="ARBA" id="ARBA00022801"/>
    </source>
</evidence>
<dbReference type="InterPro" id="IPR050659">
    <property type="entry name" value="Peptidase_M24B"/>
</dbReference>
<dbReference type="InterPro" id="IPR036005">
    <property type="entry name" value="Creatinase/aminopeptidase-like"/>
</dbReference>
<dbReference type="EMBL" id="JBHSSB010000004">
    <property type="protein sequence ID" value="MFC6293969.1"/>
    <property type="molecule type" value="Genomic_DNA"/>
</dbReference>
<feature type="domain" description="Peptidase M24" evidence="4">
    <location>
        <begin position="144"/>
        <end position="346"/>
    </location>
</feature>
<evidence type="ECO:0000259" key="5">
    <source>
        <dbReference type="Pfam" id="PF01321"/>
    </source>
</evidence>
<accession>A0ABW1UFG1</accession>
<dbReference type="PANTHER" id="PTHR46112:SF3">
    <property type="entry name" value="AMINOPEPTIDASE YPDF"/>
    <property type="match status" value="1"/>
</dbReference>
<keyword evidence="2" id="KW-0378">Hydrolase</keyword>
<evidence type="ECO:0000256" key="3">
    <source>
        <dbReference type="RuleBase" id="RU000590"/>
    </source>
</evidence>
<keyword evidence="1 3" id="KW-0479">Metal-binding</keyword>
<dbReference type="Pfam" id="PF01321">
    <property type="entry name" value="Creatinase_N"/>
    <property type="match status" value="1"/>
</dbReference>
<comment type="similarity">
    <text evidence="3">Belongs to the peptidase M24B family.</text>
</comment>
<dbReference type="Pfam" id="PF00557">
    <property type="entry name" value="Peptidase_M24"/>
    <property type="match status" value="1"/>
</dbReference>
<evidence type="ECO:0000259" key="4">
    <source>
        <dbReference type="Pfam" id="PF00557"/>
    </source>
</evidence>
<gene>
    <name evidence="6" type="ORF">ACFQH1_01795</name>
</gene>
<dbReference type="Gene3D" id="3.40.350.10">
    <property type="entry name" value="Creatinase/prolidase N-terminal domain"/>
    <property type="match status" value="1"/>
</dbReference>
<dbReference type="InterPro" id="IPR001131">
    <property type="entry name" value="Peptidase_M24B_aminopep-P_CS"/>
</dbReference>
<proteinExistence type="inferred from homology"/>
<protein>
    <submittedName>
        <fullName evidence="6">M24 family metallopeptidase</fullName>
    </submittedName>
</protein>
<keyword evidence="7" id="KW-1185">Reference proteome</keyword>
<dbReference type="Gene3D" id="3.90.230.10">
    <property type="entry name" value="Creatinase/methionine aminopeptidase superfamily"/>
    <property type="match status" value="1"/>
</dbReference>
<evidence type="ECO:0000313" key="7">
    <source>
        <dbReference type="Proteomes" id="UP001596227"/>
    </source>
</evidence>
<dbReference type="PROSITE" id="PS00491">
    <property type="entry name" value="PROLINE_PEPTIDASE"/>
    <property type="match status" value="1"/>
</dbReference>
<dbReference type="InterPro" id="IPR000994">
    <property type="entry name" value="Pept_M24"/>
</dbReference>
<dbReference type="InterPro" id="IPR029149">
    <property type="entry name" value="Creatin/AminoP/Spt16_N"/>
</dbReference>
<evidence type="ECO:0000313" key="6">
    <source>
        <dbReference type="EMBL" id="MFC6293969.1"/>
    </source>
</evidence>
<sequence length="362" mass="39070">MSYDGSDWMSSRIERLQARFDQLKIDAFLVSSEGNLHYLTGMADMAGDGYLLVLTKSVFLITDARYQTAFADQFDADHLIITRDYLGAVCDVIAQHQTGVLGFEDGLPYTAYSYLDENLVSDLVALPNVVEQIRMVKTSDELDKLRATAKLADAGFEYVTSIVRPGMREIDVSNLLDAFMRTHGASGPSFTTIVLGGARAALPHGTASTALLTAGQLVTLDFGYFLAGYTSDMTRTFALGQPDDKLATAYDVVKTAQQAVVDQVKPGAVSADLDQVGRQLITAAGYGEAFNHGMGHGIGLEIHESPLISTHGTEKLVSNSVVTVEPGVYFPGLGGMRIEDDVLVTETGHERLTTATRDLLIL</sequence>
<dbReference type="CDD" id="cd01092">
    <property type="entry name" value="APP-like"/>
    <property type="match status" value="1"/>
</dbReference>
<organism evidence="6 7">
    <name type="scientific">Lactiplantibacillus daoliensis</name>
    <dbReference type="NCBI Taxonomy" id="2559916"/>
    <lineage>
        <taxon>Bacteria</taxon>
        <taxon>Bacillati</taxon>
        <taxon>Bacillota</taxon>
        <taxon>Bacilli</taxon>
        <taxon>Lactobacillales</taxon>
        <taxon>Lactobacillaceae</taxon>
        <taxon>Lactiplantibacillus</taxon>
    </lineage>
</organism>
<dbReference type="SUPFAM" id="SSF55920">
    <property type="entry name" value="Creatinase/aminopeptidase"/>
    <property type="match status" value="1"/>
</dbReference>
<comment type="caution">
    <text evidence="6">The sequence shown here is derived from an EMBL/GenBank/DDBJ whole genome shotgun (WGS) entry which is preliminary data.</text>
</comment>
<reference evidence="7" key="1">
    <citation type="journal article" date="2019" name="Int. J. Syst. Evol. Microbiol.">
        <title>The Global Catalogue of Microorganisms (GCM) 10K type strain sequencing project: providing services to taxonomists for standard genome sequencing and annotation.</title>
        <authorList>
            <consortium name="The Broad Institute Genomics Platform"/>
            <consortium name="The Broad Institute Genome Sequencing Center for Infectious Disease"/>
            <person name="Wu L."/>
            <person name="Ma J."/>
        </authorList>
    </citation>
    <scope>NUCLEOTIDE SEQUENCE [LARGE SCALE GENOMIC DNA]</scope>
    <source>
        <strain evidence="7">CCM 8934</strain>
    </source>
</reference>
<name>A0ABW1UFG1_9LACO</name>
<dbReference type="InterPro" id="IPR000587">
    <property type="entry name" value="Creatinase_N"/>
</dbReference>
<dbReference type="Proteomes" id="UP001596227">
    <property type="component" value="Unassembled WGS sequence"/>
</dbReference>
<evidence type="ECO:0000256" key="1">
    <source>
        <dbReference type="ARBA" id="ARBA00022723"/>
    </source>
</evidence>
<dbReference type="SUPFAM" id="SSF53092">
    <property type="entry name" value="Creatinase/prolidase N-terminal domain"/>
    <property type="match status" value="1"/>
</dbReference>
<feature type="domain" description="Creatinase N-terminal" evidence="5">
    <location>
        <begin position="12"/>
        <end position="136"/>
    </location>
</feature>
<dbReference type="PANTHER" id="PTHR46112">
    <property type="entry name" value="AMINOPEPTIDASE"/>
    <property type="match status" value="1"/>
</dbReference>